<keyword evidence="9" id="KW-1185">Reference proteome</keyword>
<keyword evidence="3 7" id="KW-1133">Transmembrane helix</keyword>
<evidence type="ECO:0000256" key="7">
    <source>
        <dbReference type="SAM" id="Phobius"/>
    </source>
</evidence>
<dbReference type="Proteomes" id="UP001459277">
    <property type="component" value="Unassembled WGS sequence"/>
</dbReference>
<organism evidence="8 9">
    <name type="scientific">Lithocarpus litseifolius</name>
    <dbReference type="NCBI Taxonomy" id="425828"/>
    <lineage>
        <taxon>Eukaryota</taxon>
        <taxon>Viridiplantae</taxon>
        <taxon>Streptophyta</taxon>
        <taxon>Embryophyta</taxon>
        <taxon>Tracheophyta</taxon>
        <taxon>Spermatophyta</taxon>
        <taxon>Magnoliopsida</taxon>
        <taxon>eudicotyledons</taxon>
        <taxon>Gunneridae</taxon>
        <taxon>Pentapetalae</taxon>
        <taxon>rosids</taxon>
        <taxon>fabids</taxon>
        <taxon>Fagales</taxon>
        <taxon>Fagaceae</taxon>
        <taxon>Lithocarpus</taxon>
    </lineage>
</organism>
<dbReference type="EMBL" id="JAZDWU010000006">
    <property type="protein sequence ID" value="KAL0000088.1"/>
    <property type="molecule type" value="Genomic_DNA"/>
</dbReference>
<dbReference type="PANTHER" id="PTHR46084:SF19">
    <property type="entry name" value="PROTEIN KINASE DOMAIN-CONTAINING PROTEIN"/>
    <property type="match status" value="1"/>
</dbReference>
<dbReference type="Gene3D" id="3.30.200.20">
    <property type="entry name" value="Phosphorylase Kinase, domain 1"/>
    <property type="match status" value="1"/>
</dbReference>
<comment type="subcellular location">
    <subcellularLocation>
        <location evidence="5">Endomembrane system</location>
        <topology evidence="5">Single-pass type I membrane protein</topology>
    </subcellularLocation>
</comment>
<protein>
    <submittedName>
        <fullName evidence="8">Uncharacterized protein</fullName>
    </submittedName>
</protein>
<evidence type="ECO:0000256" key="3">
    <source>
        <dbReference type="ARBA" id="ARBA00022989"/>
    </source>
</evidence>
<evidence type="ECO:0000256" key="4">
    <source>
        <dbReference type="ARBA" id="ARBA00023136"/>
    </source>
</evidence>
<evidence type="ECO:0000256" key="6">
    <source>
        <dbReference type="SAM" id="MobiDB-lite"/>
    </source>
</evidence>
<comment type="caution">
    <text evidence="8">The sequence shown here is derived from an EMBL/GenBank/DDBJ whole genome shotgun (WGS) entry which is preliminary data.</text>
</comment>
<dbReference type="AlphaFoldDB" id="A0AAW2CRE6"/>
<keyword evidence="4 7" id="KW-0472">Membrane</keyword>
<keyword evidence="1 7" id="KW-0812">Transmembrane</keyword>
<dbReference type="GO" id="GO:0012505">
    <property type="term" value="C:endomembrane system"/>
    <property type="evidence" value="ECO:0007669"/>
    <property type="project" value="UniProtKB-SubCell"/>
</dbReference>
<gene>
    <name evidence="8" type="ORF">SO802_019690</name>
</gene>
<dbReference type="SUPFAM" id="SSF56112">
    <property type="entry name" value="Protein kinase-like (PK-like)"/>
    <property type="match status" value="1"/>
</dbReference>
<sequence length="297" mass="33024">MCACEDGYTSSANVTGFCRSSQLQVADFSYNFLVGSITNCLERLPRSSFQGNCLQNKDPKQRLTMQCGGAPPSKSHPGANSNHRPTDNIPKHQGASKPTWLLALEIATGTMVGSLFLVGIITALQKCNCKSSIIMPWKKSASGKDHMTVYIDSEILKDVVRYGRQDLEVACEDFSNIIGSSPDSVVYKGTMKSRPEIAVISLCIKEEHWTGYLELYFQREDLARLNHENTGKLLGYYGEGCQFSWTRRMKIIIGIARGLKNLHTELEPPFTISELNSSAIYLTEDFSPKACPKPFLF</sequence>
<evidence type="ECO:0000256" key="5">
    <source>
        <dbReference type="ARBA" id="ARBA00046288"/>
    </source>
</evidence>
<keyword evidence="2" id="KW-0732">Signal</keyword>
<proteinExistence type="predicted"/>
<accession>A0AAW2CRE6</accession>
<name>A0AAW2CRE6_9ROSI</name>
<evidence type="ECO:0000256" key="1">
    <source>
        <dbReference type="ARBA" id="ARBA00022692"/>
    </source>
</evidence>
<evidence type="ECO:0000313" key="8">
    <source>
        <dbReference type="EMBL" id="KAL0000088.1"/>
    </source>
</evidence>
<reference evidence="8 9" key="1">
    <citation type="submission" date="2024-01" db="EMBL/GenBank/DDBJ databases">
        <title>A telomere-to-telomere, gap-free genome of sweet tea (Lithocarpus litseifolius).</title>
        <authorList>
            <person name="Zhou J."/>
        </authorList>
    </citation>
    <scope>NUCLEOTIDE SEQUENCE [LARGE SCALE GENOMIC DNA]</scope>
    <source>
        <strain evidence="8">Zhou-2022a</strain>
        <tissue evidence="8">Leaf</tissue>
    </source>
</reference>
<feature type="region of interest" description="Disordered" evidence="6">
    <location>
        <begin position="64"/>
        <end position="94"/>
    </location>
</feature>
<feature type="transmembrane region" description="Helical" evidence="7">
    <location>
        <begin position="100"/>
        <end position="124"/>
    </location>
</feature>
<dbReference type="PANTHER" id="PTHR46084">
    <property type="entry name" value="PROTEIN MALE DISCOVERER 2"/>
    <property type="match status" value="1"/>
</dbReference>
<evidence type="ECO:0000256" key="2">
    <source>
        <dbReference type="ARBA" id="ARBA00022729"/>
    </source>
</evidence>
<dbReference type="InterPro" id="IPR011009">
    <property type="entry name" value="Kinase-like_dom_sf"/>
</dbReference>
<evidence type="ECO:0000313" key="9">
    <source>
        <dbReference type="Proteomes" id="UP001459277"/>
    </source>
</evidence>